<dbReference type="InterPro" id="IPR023214">
    <property type="entry name" value="HAD_sf"/>
</dbReference>
<evidence type="ECO:0000256" key="2">
    <source>
        <dbReference type="ARBA" id="ARBA00004818"/>
    </source>
</evidence>
<comment type="catalytic activity">
    <reaction evidence="1">
        <text>2-phosphoglycolate + H2O = glycolate + phosphate</text>
        <dbReference type="Rhea" id="RHEA:14369"/>
        <dbReference type="ChEBI" id="CHEBI:15377"/>
        <dbReference type="ChEBI" id="CHEBI:29805"/>
        <dbReference type="ChEBI" id="CHEBI:43474"/>
        <dbReference type="ChEBI" id="CHEBI:58033"/>
        <dbReference type="EC" id="3.1.3.18"/>
    </reaction>
</comment>
<dbReference type="Proteomes" id="UP001320148">
    <property type="component" value="Chromosome"/>
</dbReference>
<dbReference type="PANTHER" id="PTHR43434">
    <property type="entry name" value="PHOSPHOGLYCOLATE PHOSPHATASE"/>
    <property type="match status" value="1"/>
</dbReference>
<dbReference type="SUPFAM" id="SSF56784">
    <property type="entry name" value="HAD-like"/>
    <property type="match status" value="1"/>
</dbReference>
<dbReference type="InterPro" id="IPR050155">
    <property type="entry name" value="HAD-like_hydrolase_sf"/>
</dbReference>
<dbReference type="PANTHER" id="PTHR43434:SF1">
    <property type="entry name" value="PHOSPHOGLYCOLATE PHOSPHATASE"/>
    <property type="match status" value="1"/>
</dbReference>
<comment type="pathway">
    <text evidence="2">Organic acid metabolism; glycolate biosynthesis; glycolate from 2-phosphoglycolate: step 1/1.</text>
</comment>
<organism evidence="5 6">
    <name type="scientific">Desulfoluna limicola</name>
    <dbReference type="NCBI Taxonomy" id="2810562"/>
    <lineage>
        <taxon>Bacteria</taxon>
        <taxon>Pseudomonadati</taxon>
        <taxon>Thermodesulfobacteriota</taxon>
        <taxon>Desulfobacteria</taxon>
        <taxon>Desulfobacterales</taxon>
        <taxon>Desulfolunaceae</taxon>
        <taxon>Desulfoluna</taxon>
    </lineage>
</organism>
<dbReference type="PRINTS" id="PR00413">
    <property type="entry name" value="HADHALOGNASE"/>
</dbReference>
<accession>A0ABM7PJ09</accession>
<evidence type="ECO:0000256" key="3">
    <source>
        <dbReference type="ARBA" id="ARBA00006171"/>
    </source>
</evidence>
<evidence type="ECO:0000256" key="1">
    <source>
        <dbReference type="ARBA" id="ARBA00000830"/>
    </source>
</evidence>
<name>A0ABM7PJ09_9BACT</name>
<evidence type="ECO:0000256" key="4">
    <source>
        <dbReference type="ARBA" id="ARBA00013078"/>
    </source>
</evidence>
<dbReference type="Pfam" id="PF13419">
    <property type="entry name" value="HAD_2"/>
    <property type="match status" value="1"/>
</dbReference>
<dbReference type="Gene3D" id="3.40.50.1000">
    <property type="entry name" value="HAD superfamily/HAD-like"/>
    <property type="match status" value="1"/>
</dbReference>
<evidence type="ECO:0000313" key="5">
    <source>
        <dbReference type="EMBL" id="BCS97062.1"/>
    </source>
</evidence>
<reference evidence="5 6" key="1">
    <citation type="submission" date="2021-02" db="EMBL/GenBank/DDBJ databases">
        <title>Complete genome of Desulfoluna sp. strain ASN36.</title>
        <authorList>
            <person name="Takahashi A."/>
            <person name="Kojima H."/>
            <person name="Fukui M."/>
        </authorList>
    </citation>
    <scope>NUCLEOTIDE SEQUENCE [LARGE SCALE GENOMIC DNA]</scope>
    <source>
        <strain evidence="5 6">ASN36</strain>
    </source>
</reference>
<dbReference type="Gene3D" id="1.10.150.240">
    <property type="entry name" value="Putative phosphatase, domain 2"/>
    <property type="match status" value="1"/>
</dbReference>
<comment type="similarity">
    <text evidence="3">Belongs to the HAD-like hydrolase superfamily. CbbY/CbbZ/Gph/YieH family.</text>
</comment>
<sequence length="219" mass="23892">MTQLKAVFFDVDGVLLDSLPPHLAICRDLNIRYGLGLQIPDAEAFKQMARSGVPISPMEAFFKAVGFSEEMSKKGDTEYRTHFTTRYEIPLFQGVDRLLKQLSEAGLHLGIVTANTFANIQKPLGSTLSLFHPNCIFTHDAPGNSPKAQAILLGSATLGIAPSELLFVGDQPSDHRAAVEANAPFLGVTYGWGISKESTNHPTAESPDEIIKWVSHLME</sequence>
<dbReference type="InterPro" id="IPR041492">
    <property type="entry name" value="HAD_2"/>
</dbReference>
<dbReference type="InterPro" id="IPR006439">
    <property type="entry name" value="HAD-SF_hydro_IA"/>
</dbReference>
<keyword evidence="6" id="KW-1185">Reference proteome</keyword>
<dbReference type="EC" id="3.1.3.18" evidence="4"/>
<dbReference type="RefSeq" id="WP_236888490.1">
    <property type="nucleotide sequence ID" value="NZ_AP024488.1"/>
</dbReference>
<dbReference type="InterPro" id="IPR036412">
    <property type="entry name" value="HAD-like_sf"/>
</dbReference>
<evidence type="ECO:0000313" key="6">
    <source>
        <dbReference type="Proteomes" id="UP001320148"/>
    </source>
</evidence>
<dbReference type="EMBL" id="AP024488">
    <property type="protein sequence ID" value="BCS97062.1"/>
    <property type="molecule type" value="Genomic_DNA"/>
</dbReference>
<gene>
    <name evidence="5" type="ORF">DSLASN_26940</name>
</gene>
<dbReference type="InterPro" id="IPR023198">
    <property type="entry name" value="PGP-like_dom2"/>
</dbReference>
<protein>
    <recommendedName>
        <fullName evidence="4">phosphoglycolate phosphatase</fullName>
        <ecNumber evidence="4">3.1.3.18</ecNumber>
    </recommendedName>
</protein>
<proteinExistence type="inferred from homology"/>